<sequence length="140" mass="15300">MANYTVPHKAQLQEGLRPGSVIRVRGTLPPNANRFHLNLLCSEAAGADAALHCNPRLDSGEMVFNSFQNGTWGREERSPSLPFQKGQPFDLLLIITDDGFKAVAGDSVFHHFPHRMPLALVRLLEVGGDVQLQSVSGLDT</sequence>
<dbReference type="Ensembl" id="ENSSHAT00000046720.1">
    <property type="protein sequence ID" value="ENSSHAP00000034153.1"/>
    <property type="gene ID" value="ENSSHAG00000024713.1"/>
</dbReference>
<dbReference type="Pfam" id="PF00337">
    <property type="entry name" value="Gal-bind_lectin"/>
    <property type="match status" value="1"/>
</dbReference>
<keyword evidence="2" id="KW-0677">Repeat</keyword>
<evidence type="ECO:0000313" key="5">
    <source>
        <dbReference type="Ensembl" id="ENSSHAP00000034153.1"/>
    </source>
</evidence>
<dbReference type="SMART" id="SM00276">
    <property type="entry name" value="GLECT"/>
    <property type="match status" value="1"/>
</dbReference>
<dbReference type="CDD" id="cd00070">
    <property type="entry name" value="GLECT"/>
    <property type="match status" value="1"/>
</dbReference>
<dbReference type="FunFam" id="2.60.120.200:FF:000124">
    <property type="entry name" value="Galectin-4"/>
    <property type="match status" value="1"/>
</dbReference>
<dbReference type="InParanoid" id="A0A7N4P729"/>
<evidence type="ECO:0000313" key="6">
    <source>
        <dbReference type="Proteomes" id="UP000007648"/>
    </source>
</evidence>
<reference evidence="5" key="3">
    <citation type="submission" date="2025-09" db="UniProtKB">
        <authorList>
            <consortium name="Ensembl"/>
        </authorList>
    </citation>
    <scope>IDENTIFICATION</scope>
</reference>
<dbReference type="SUPFAM" id="SSF49899">
    <property type="entry name" value="Concanavalin A-like lectins/glucanases"/>
    <property type="match status" value="1"/>
</dbReference>
<proteinExistence type="predicted"/>
<dbReference type="AlphaFoldDB" id="A0A7N4P729"/>
<evidence type="ECO:0000256" key="3">
    <source>
        <dbReference type="RuleBase" id="RU102079"/>
    </source>
</evidence>
<dbReference type="PANTHER" id="PTHR11346">
    <property type="entry name" value="GALECTIN"/>
    <property type="match status" value="1"/>
</dbReference>
<dbReference type="SMART" id="SM00908">
    <property type="entry name" value="Gal-bind_lectin"/>
    <property type="match status" value="1"/>
</dbReference>
<dbReference type="Gene3D" id="2.60.120.200">
    <property type="match status" value="1"/>
</dbReference>
<keyword evidence="6" id="KW-1185">Reference proteome</keyword>
<reference evidence="5" key="2">
    <citation type="submission" date="2025-08" db="UniProtKB">
        <authorList>
            <consortium name="Ensembl"/>
        </authorList>
    </citation>
    <scope>IDENTIFICATION</scope>
</reference>
<protein>
    <recommendedName>
        <fullName evidence="3">Galectin</fullName>
    </recommendedName>
</protein>
<evidence type="ECO:0000256" key="1">
    <source>
        <dbReference type="ARBA" id="ARBA00022734"/>
    </source>
</evidence>
<reference evidence="5 6" key="1">
    <citation type="journal article" date="2011" name="Proc. Natl. Acad. Sci. U.S.A.">
        <title>Genetic diversity and population structure of the endangered marsupial Sarcophilus harrisii (Tasmanian devil).</title>
        <authorList>
            <person name="Miller W."/>
            <person name="Hayes V.M."/>
            <person name="Ratan A."/>
            <person name="Petersen D.C."/>
            <person name="Wittekindt N.E."/>
            <person name="Miller J."/>
            <person name="Walenz B."/>
            <person name="Knight J."/>
            <person name="Qi J."/>
            <person name="Zhao F."/>
            <person name="Wang Q."/>
            <person name="Bedoya-Reina O.C."/>
            <person name="Katiyar N."/>
            <person name="Tomsho L.P."/>
            <person name="Kasson L.M."/>
            <person name="Hardie R.A."/>
            <person name="Woodbridge P."/>
            <person name="Tindall E.A."/>
            <person name="Bertelsen M.F."/>
            <person name="Dixon D."/>
            <person name="Pyecroft S."/>
            <person name="Helgen K.M."/>
            <person name="Lesk A.M."/>
            <person name="Pringle T.H."/>
            <person name="Patterson N."/>
            <person name="Zhang Y."/>
            <person name="Kreiss A."/>
            <person name="Woods G.M."/>
            <person name="Jones M.E."/>
            <person name="Schuster S.C."/>
        </authorList>
    </citation>
    <scope>NUCLEOTIDE SEQUENCE [LARGE SCALE GENOMIC DNA]</scope>
</reference>
<dbReference type="PANTHER" id="PTHR11346:SF107">
    <property type="entry name" value="GALECTIN-7"/>
    <property type="match status" value="1"/>
</dbReference>
<keyword evidence="1 3" id="KW-0430">Lectin</keyword>
<accession>A0A7N4P729</accession>
<dbReference type="InterPro" id="IPR013320">
    <property type="entry name" value="ConA-like_dom_sf"/>
</dbReference>
<dbReference type="InterPro" id="IPR001079">
    <property type="entry name" value="Galectin_CRD"/>
</dbReference>
<gene>
    <name evidence="5" type="primary">LGALS7</name>
</gene>
<organism evidence="5 6">
    <name type="scientific">Sarcophilus harrisii</name>
    <name type="common">Tasmanian devil</name>
    <name type="synonym">Sarcophilus laniarius</name>
    <dbReference type="NCBI Taxonomy" id="9305"/>
    <lineage>
        <taxon>Eukaryota</taxon>
        <taxon>Metazoa</taxon>
        <taxon>Chordata</taxon>
        <taxon>Craniata</taxon>
        <taxon>Vertebrata</taxon>
        <taxon>Euteleostomi</taxon>
        <taxon>Mammalia</taxon>
        <taxon>Metatheria</taxon>
        <taxon>Dasyuromorphia</taxon>
        <taxon>Dasyuridae</taxon>
        <taxon>Sarcophilus</taxon>
    </lineage>
</organism>
<dbReference type="GO" id="GO:0030246">
    <property type="term" value="F:carbohydrate binding"/>
    <property type="evidence" value="ECO:0007669"/>
    <property type="project" value="UniProtKB-UniRule"/>
</dbReference>
<evidence type="ECO:0000256" key="2">
    <source>
        <dbReference type="ARBA" id="ARBA00022737"/>
    </source>
</evidence>
<dbReference type="PROSITE" id="PS51304">
    <property type="entry name" value="GALECTIN"/>
    <property type="match status" value="1"/>
</dbReference>
<name>A0A7N4P729_SARHA</name>
<dbReference type="FunCoup" id="A0A7N4P729">
    <property type="interactions" value="415"/>
</dbReference>
<dbReference type="GeneTree" id="ENSGT00940000155398"/>
<dbReference type="Proteomes" id="UP000007648">
    <property type="component" value="Unassembled WGS sequence"/>
</dbReference>
<feature type="domain" description="Galectin" evidence="4">
    <location>
        <begin position="8"/>
        <end position="138"/>
    </location>
</feature>
<evidence type="ECO:0000259" key="4">
    <source>
        <dbReference type="PROSITE" id="PS51304"/>
    </source>
</evidence>
<dbReference type="InterPro" id="IPR044156">
    <property type="entry name" value="Galectin-like"/>
</dbReference>